<evidence type="ECO:0000256" key="1">
    <source>
        <dbReference type="ARBA" id="ARBA00009986"/>
    </source>
</evidence>
<comment type="caution">
    <text evidence="9">The sequence shown here is derived from an EMBL/GenBank/DDBJ whole genome shotgun (WGS) entry which is preliminary data.</text>
</comment>
<dbReference type="EMBL" id="LZLS01000115">
    <property type="protein sequence ID" value="OBK26504.1"/>
    <property type="molecule type" value="Genomic_DNA"/>
</dbReference>
<evidence type="ECO:0000313" key="10">
    <source>
        <dbReference type="Proteomes" id="UP000093928"/>
    </source>
</evidence>
<comment type="catalytic activity">
    <reaction evidence="5">
        <text>succinate semialdehyde + NADP(+) + H2O = succinate + NADPH + 2 H(+)</text>
        <dbReference type="Rhea" id="RHEA:13213"/>
        <dbReference type="ChEBI" id="CHEBI:15377"/>
        <dbReference type="ChEBI" id="CHEBI:15378"/>
        <dbReference type="ChEBI" id="CHEBI:30031"/>
        <dbReference type="ChEBI" id="CHEBI:57706"/>
        <dbReference type="ChEBI" id="CHEBI:57783"/>
        <dbReference type="ChEBI" id="CHEBI:58349"/>
        <dbReference type="EC" id="1.2.1.79"/>
    </reaction>
</comment>
<dbReference type="SUPFAM" id="SSF53720">
    <property type="entry name" value="ALDH-like"/>
    <property type="match status" value="1"/>
</dbReference>
<evidence type="ECO:0000259" key="8">
    <source>
        <dbReference type="Pfam" id="PF00171"/>
    </source>
</evidence>
<proteinExistence type="inferred from homology"/>
<dbReference type="CDD" id="cd07078">
    <property type="entry name" value="ALDH"/>
    <property type="match status" value="1"/>
</dbReference>
<organism evidence="9 10">
    <name type="scientific">Mycobacterium asiaticum</name>
    <dbReference type="NCBI Taxonomy" id="1790"/>
    <lineage>
        <taxon>Bacteria</taxon>
        <taxon>Bacillati</taxon>
        <taxon>Actinomycetota</taxon>
        <taxon>Actinomycetes</taxon>
        <taxon>Mycobacteriales</taxon>
        <taxon>Mycobacteriaceae</taxon>
        <taxon>Mycobacterium</taxon>
    </lineage>
</organism>
<evidence type="ECO:0000256" key="5">
    <source>
        <dbReference type="ARBA" id="ARBA00048559"/>
    </source>
</evidence>
<evidence type="ECO:0000256" key="7">
    <source>
        <dbReference type="RuleBase" id="RU003345"/>
    </source>
</evidence>
<dbReference type="OrthoDB" id="6882680at2"/>
<name>A0A1A3NZQ9_MYCAS</name>
<keyword evidence="2 7" id="KW-0560">Oxidoreductase</keyword>
<evidence type="ECO:0000256" key="3">
    <source>
        <dbReference type="ARBA" id="ARBA00039122"/>
    </source>
</evidence>
<evidence type="ECO:0000256" key="2">
    <source>
        <dbReference type="ARBA" id="ARBA00023002"/>
    </source>
</evidence>
<dbReference type="PROSITE" id="PS00070">
    <property type="entry name" value="ALDEHYDE_DEHYDR_CYS"/>
    <property type="match status" value="1"/>
</dbReference>
<accession>A0A1A3NZQ9</accession>
<dbReference type="Gene3D" id="3.40.309.10">
    <property type="entry name" value="Aldehyde Dehydrogenase, Chain A, domain 2"/>
    <property type="match status" value="1"/>
</dbReference>
<dbReference type="InterPro" id="IPR016163">
    <property type="entry name" value="Ald_DH_C"/>
</dbReference>
<dbReference type="PROSITE" id="PS00687">
    <property type="entry name" value="ALDEHYDE_DEHYDR_GLU"/>
    <property type="match status" value="1"/>
</dbReference>
<feature type="domain" description="Aldehyde dehydrogenase" evidence="8">
    <location>
        <begin position="4"/>
        <end position="447"/>
    </location>
</feature>
<dbReference type="InterPro" id="IPR016162">
    <property type="entry name" value="Ald_DH_N"/>
</dbReference>
<dbReference type="Proteomes" id="UP000093928">
    <property type="component" value="Unassembled WGS sequence"/>
</dbReference>
<dbReference type="FunFam" id="3.40.605.10:FF:000007">
    <property type="entry name" value="NAD/NADP-dependent betaine aldehyde dehydrogenase"/>
    <property type="match status" value="1"/>
</dbReference>
<dbReference type="Pfam" id="PF00171">
    <property type="entry name" value="Aldedh"/>
    <property type="match status" value="1"/>
</dbReference>
<evidence type="ECO:0000256" key="4">
    <source>
        <dbReference type="ARBA" id="ARBA00039663"/>
    </source>
</evidence>
<dbReference type="FunFam" id="3.40.309.10:FF:000039">
    <property type="entry name" value="Aldehyde dehydrogenase ALDC"/>
    <property type="match status" value="1"/>
</dbReference>
<gene>
    <name evidence="9" type="ORF">A5634_24790</name>
</gene>
<comment type="similarity">
    <text evidence="1 7">Belongs to the aldehyde dehydrogenase family.</text>
</comment>
<evidence type="ECO:0000313" key="9">
    <source>
        <dbReference type="EMBL" id="OBK26504.1"/>
    </source>
</evidence>
<dbReference type="InterPro" id="IPR015590">
    <property type="entry name" value="Aldehyde_DH_dom"/>
</dbReference>
<dbReference type="GO" id="GO:0036243">
    <property type="term" value="F:succinate-semialdehyde dehydrogenase (NADP+) activity"/>
    <property type="evidence" value="ECO:0007669"/>
    <property type="project" value="UniProtKB-EC"/>
</dbReference>
<dbReference type="AlphaFoldDB" id="A0A1A3NZQ9"/>
<dbReference type="InterPro" id="IPR016161">
    <property type="entry name" value="Ald_DH/histidinol_DH"/>
</dbReference>
<protein>
    <recommendedName>
        <fullName evidence="4">Putative succinate-semialdehyde dehydrogenase [NADP(+)] 2</fullName>
        <ecNumber evidence="3">1.2.1.79</ecNumber>
    </recommendedName>
</protein>
<dbReference type="Gene3D" id="3.40.605.10">
    <property type="entry name" value="Aldehyde Dehydrogenase, Chain A, domain 1"/>
    <property type="match status" value="1"/>
</dbReference>
<feature type="active site" evidence="6">
    <location>
        <position position="229"/>
    </location>
</feature>
<dbReference type="RefSeq" id="WP_065144496.1">
    <property type="nucleotide sequence ID" value="NZ_LZLS01000115.1"/>
</dbReference>
<evidence type="ECO:0000256" key="6">
    <source>
        <dbReference type="PROSITE-ProRule" id="PRU10007"/>
    </source>
</evidence>
<reference evidence="9 10" key="1">
    <citation type="submission" date="2016-06" db="EMBL/GenBank/DDBJ databases">
        <authorList>
            <person name="Kjaerup R.B."/>
            <person name="Dalgaard T.S."/>
            <person name="Juul-Madsen H.R."/>
        </authorList>
    </citation>
    <scope>NUCLEOTIDE SEQUENCE [LARGE SCALE GENOMIC DNA]</scope>
    <source>
        <strain evidence="9 10">1165133.8</strain>
    </source>
</reference>
<dbReference type="PANTHER" id="PTHR11699">
    <property type="entry name" value="ALDEHYDE DEHYDROGENASE-RELATED"/>
    <property type="match status" value="1"/>
</dbReference>
<dbReference type="EC" id="1.2.1.79" evidence="3"/>
<dbReference type="InterPro" id="IPR029510">
    <property type="entry name" value="Ald_DH_CS_GLU"/>
</dbReference>
<dbReference type="InterPro" id="IPR016160">
    <property type="entry name" value="Ald_DH_CS_CYS"/>
</dbReference>
<sequence length="455" mass="48237">MTSTQLVNPATEEPLRTVEHADAAAVDDAVARARAAQRRWARLAPAERAAGLRAFAATVDAHVDELAALEVANSGHPIGSAEWEAGNVRDVLQFYAAGPERLSGKQIPVAGGIDLTFNEPMGVVGVITPWNFPMVIAMWGIAPALAAGNAVLVKPAEWTPLTTIRLGELAVEAGLDPDLLQVLPGRGSVVGERFVAHPEVRKVVFTGSTEVGKEVMAGAAARVKRVTLELGGKSANIIFADCDLERAAASAPAGVFDNAGQDCCARSRILVQRSVYDRFMALLEPAVQDVVVGDPAARDTQMGPLVSHAHREKVASYVPDGAPVAFRGTAPAGPGFWFPPTVLTPQRDDRSVTEEIFGPVVTVLPFADEDDAIALANDTEYGLSGSIWTDDLSRALRVSRAVESGNLSVNSHSSVRYNTPFGGFKQSGVGRELGPDAPLHFTETKNVFIAIKEEQ</sequence>